<feature type="domain" description="Phospholipid/glycerol acyltransferase" evidence="3">
    <location>
        <begin position="862"/>
        <end position="988"/>
    </location>
</feature>
<feature type="region of interest" description="Disordered" evidence="2">
    <location>
        <begin position="40"/>
        <end position="68"/>
    </location>
</feature>
<dbReference type="GO" id="GO:0036149">
    <property type="term" value="P:phosphatidylinositol acyl-chain remodeling"/>
    <property type="evidence" value="ECO:0007669"/>
    <property type="project" value="TreeGrafter"/>
</dbReference>
<dbReference type="SMART" id="SM00563">
    <property type="entry name" value="PlsC"/>
    <property type="match status" value="1"/>
</dbReference>
<evidence type="ECO:0000256" key="2">
    <source>
        <dbReference type="SAM" id="MobiDB-lite"/>
    </source>
</evidence>
<comment type="caution">
    <text evidence="4">The sequence shown here is derived from an EMBL/GenBank/DDBJ whole genome shotgun (WGS) entry which is preliminary data.</text>
</comment>
<evidence type="ECO:0000259" key="3">
    <source>
        <dbReference type="SMART" id="SM00563"/>
    </source>
</evidence>
<name>A0A8H3HPF3_9AGAM</name>
<dbReference type="Proteomes" id="UP000663850">
    <property type="component" value="Unassembled WGS sequence"/>
</dbReference>
<dbReference type="PANTHER" id="PTHR10983">
    <property type="entry name" value="1-ACYLGLYCEROL-3-PHOSPHATE ACYLTRANSFERASE-RELATED"/>
    <property type="match status" value="1"/>
</dbReference>
<dbReference type="InterPro" id="IPR011990">
    <property type="entry name" value="TPR-like_helical_dom_sf"/>
</dbReference>
<dbReference type="Gene3D" id="1.25.40.10">
    <property type="entry name" value="Tetratricopeptide repeat domain"/>
    <property type="match status" value="2"/>
</dbReference>
<dbReference type="EMBL" id="CAJMWZ010007244">
    <property type="protein sequence ID" value="CAE6534814.1"/>
    <property type="molecule type" value="Genomic_DNA"/>
</dbReference>
<dbReference type="Pfam" id="PF01535">
    <property type="entry name" value="PPR"/>
    <property type="match status" value="1"/>
</dbReference>
<dbReference type="GO" id="GO:0016746">
    <property type="term" value="F:acyltransferase activity"/>
    <property type="evidence" value="ECO:0007669"/>
    <property type="project" value="InterPro"/>
</dbReference>
<dbReference type="PANTHER" id="PTHR10983:SF16">
    <property type="entry name" value="LYSOCARDIOLIPIN ACYLTRANSFERASE 1"/>
    <property type="match status" value="1"/>
</dbReference>
<proteinExistence type="predicted"/>
<dbReference type="CDD" id="cd07990">
    <property type="entry name" value="LPLAT_LCLAT1-like"/>
    <property type="match status" value="1"/>
</dbReference>
<dbReference type="InterPro" id="IPR002123">
    <property type="entry name" value="Plipid/glycerol_acylTrfase"/>
</dbReference>
<feature type="region of interest" description="Disordered" evidence="2">
    <location>
        <begin position="357"/>
        <end position="380"/>
    </location>
</feature>
<dbReference type="NCBIfam" id="TIGR00756">
    <property type="entry name" value="PPR"/>
    <property type="match status" value="1"/>
</dbReference>
<evidence type="ECO:0000256" key="1">
    <source>
        <dbReference type="PROSITE-ProRule" id="PRU00708"/>
    </source>
</evidence>
<evidence type="ECO:0000313" key="4">
    <source>
        <dbReference type="EMBL" id="CAE6534814.1"/>
    </source>
</evidence>
<organism evidence="4 5">
    <name type="scientific">Rhizoctonia solani</name>
    <dbReference type="NCBI Taxonomy" id="456999"/>
    <lineage>
        <taxon>Eukaryota</taxon>
        <taxon>Fungi</taxon>
        <taxon>Dikarya</taxon>
        <taxon>Basidiomycota</taxon>
        <taxon>Agaricomycotina</taxon>
        <taxon>Agaricomycetes</taxon>
        <taxon>Cantharellales</taxon>
        <taxon>Ceratobasidiaceae</taxon>
        <taxon>Rhizoctonia</taxon>
    </lineage>
</organism>
<sequence>MLVRVGRRIRQLISQSLYTQHLVPARINLPRLQCFVSTKASGASNTPLPKFQPGLPQKQGSRPPLSSEEQTIRQRITSLFSAPTNTDTEKELIELRNIPLSAPKLVCLLAEALAHHAYVPDAVDLIGQSRRNGMDIPPRLYESVIFRLTQRDRWTDILTLLEPLQSLSPSGPKKNEHAITTRLCEWRVRACAEIGDFAGMERALGMFPHGIPRRTWNIAEQACLKNSDPRTAARIREVLALEKNFREKGKGPDKREAEGREELQLEEIAQILVHHSKLQHTLHDTPTTIRVERALQANNRDHPTYLIRKHTPSASTPDPCYTFILDTRLATRCVRMLVQNDRVTEAATMVAAMCKGTPSADDTTSSYPPPQTSTHESPPLSLSEIFGPVRPDIHVFNALLKGVLKTRGLSGMLALLEIMHDADVKPDSQTAALLLRYLDRQRAWSPGRLIDTLVDLTSPIPKDYNNNPGVPPEPQSVPVSIRHTNVLLGSILNAERNAILGGGWKASAAFLKYRNRPIDRWPPSDARLTSSPDNIDPPTAGLKLKARANSLKPVLEALRARGARNDSMAYALRAQRDGVVRLDPETGRQVLQRADIPLSDYHYAALMAGLVECGYMDSAKAVMKSAHESGFGVGSPVMYTILITGYGRMGLPRQAERVFKQMILAKVKLDAIAVDALAGAWFISGEYQRARQTVLQYWPRDGELPFSEDTPLKKMVTELRKLRPNSKVRQKTTQLSGDEDSYVGPIVQAIKAPDKSLPLTPNAIVGEKKDNNGPNSRRYSSVAGVGPQVDGVDWVKSGSLVGEREPNFAQSKGQEEQKSRVRFVYSSSAFKDDEAGGGDGIEEVVVRDENGRVTELKLPPQVVMMPNHQVYADWWYLWCLAYSMRAHADVIIILKDSLKWIPFVGWGMQFFRFIFLARSWAHDKERLSSHLTRLARTVAGEKLPFLLLLFPEGTLVSPNTRPLSAKYAAKTGIQDMQHILLPRSTGLLFCLRALAPHIPSLKLLDVTVAYPGIPRGQYGQAYYTLRSIFMQGVPPPRVHVHLRLYDVARDVPIGVPQGAEEANETERAAFDQWLLARWKEKDNLMEQQLTEGSFRASSEKPAASSVAITGAKEKKWDEERAYDKGGSGAVEWPIRLNSKAEIMDAFCWFMPVVAGVAAWRLSGFIKLVM</sequence>
<dbReference type="AlphaFoldDB" id="A0A8H3HPF3"/>
<dbReference type="Pfam" id="PF01553">
    <property type="entry name" value="Acyltransferase"/>
    <property type="match status" value="1"/>
</dbReference>
<gene>
    <name evidence="4" type="ORF">RDB_LOCUS137738</name>
</gene>
<reference evidence="4" key="1">
    <citation type="submission" date="2021-01" db="EMBL/GenBank/DDBJ databases">
        <authorList>
            <person name="Kaushik A."/>
        </authorList>
    </citation>
    <scope>NUCLEOTIDE SEQUENCE</scope>
    <source>
        <strain evidence="4">Type strain: AG8-Rh-89/</strain>
    </source>
</reference>
<evidence type="ECO:0000313" key="5">
    <source>
        <dbReference type="Proteomes" id="UP000663850"/>
    </source>
</evidence>
<dbReference type="InterPro" id="IPR002885">
    <property type="entry name" value="PPR_rpt"/>
</dbReference>
<feature type="region of interest" description="Disordered" evidence="2">
    <location>
        <begin position="764"/>
        <end position="783"/>
    </location>
</feature>
<dbReference type="PROSITE" id="PS51375">
    <property type="entry name" value="PPR"/>
    <property type="match status" value="1"/>
</dbReference>
<feature type="repeat" description="PPR" evidence="1">
    <location>
        <begin position="635"/>
        <end position="669"/>
    </location>
</feature>
<dbReference type="GO" id="GO:0005783">
    <property type="term" value="C:endoplasmic reticulum"/>
    <property type="evidence" value="ECO:0007669"/>
    <property type="project" value="TreeGrafter"/>
</dbReference>
<accession>A0A8H3HPF3</accession>
<protein>
    <recommendedName>
        <fullName evidence="3">Phospholipid/glycerol acyltransferase domain-containing protein</fullName>
    </recommendedName>
</protein>
<dbReference type="SUPFAM" id="SSF69593">
    <property type="entry name" value="Glycerol-3-phosphate (1)-acyltransferase"/>
    <property type="match status" value="1"/>
</dbReference>